<protein>
    <submittedName>
        <fullName evidence="1">Ankyrin repeat protein</fullName>
    </submittedName>
</protein>
<comment type="caution">
    <text evidence="1">The sequence shown here is derived from an EMBL/GenBank/DDBJ whole genome shotgun (WGS) entry which is preliminary data.</text>
</comment>
<dbReference type="EMBL" id="JAESDN010000002">
    <property type="protein sequence ID" value="KAG7055330.1"/>
    <property type="molecule type" value="Genomic_DNA"/>
</dbReference>
<keyword evidence="2" id="KW-1185">Reference proteome</keyword>
<proteinExistence type="predicted"/>
<feature type="non-terminal residue" evidence="1">
    <location>
        <position position="90"/>
    </location>
</feature>
<accession>A0A9P7ULE9</accession>
<dbReference type="Proteomes" id="UP000699042">
    <property type="component" value="Unassembled WGS sequence"/>
</dbReference>
<dbReference type="AlphaFoldDB" id="A0A9P7ULE9"/>
<name>A0A9P7ULE9_9PEZI</name>
<evidence type="ECO:0000313" key="1">
    <source>
        <dbReference type="EMBL" id="KAG7055330.1"/>
    </source>
</evidence>
<sequence>MSTRAGFIATPSFSSSLAKASIGVRPAMSLEFKGPSIRPLLTRYSASSTWPWKRAFHSNVRPRLSRTFGSAPPISINSSVVSINAACVSA</sequence>
<organism evidence="1 2">
    <name type="scientific">Colletotrichum scovillei</name>
    <dbReference type="NCBI Taxonomy" id="1209932"/>
    <lineage>
        <taxon>Eukaryota</taxon>
        <taxon>Fungi</taxon>
        <taxon>Dikarya</taxon>
        <taxon>Ascomycota</taxon>
        <taxon>Pezizomycotina</taxon>
        <taxon>Sordariomycetes</taxon>
        <taxon>Hypocreomycetidae</taxon>
        <taxon>Glomerellales</taxon>
        <taxon>Glomerellaceae</taxon>
        <taxon>Colletotrichum</taxon>
        <taxon>Colletotrichum acutatum species complex</taxon>
    </lineage>
</organism>
<gene>
    <name evidence="1" type="ORF">JMJ77_007792</name>
</gene>
<reference evidence="1" key="1">
    <citation type="submission" date="2021-05" db="EMBL/GenBank/DDBJ databases">
        <title>Comparative genomics of three Colletotrichum scovillei strains and genetic complementation revealed genes involved fungal growth and virulence on chili pepper.</title>
        <authorList>
            <person name="Hsieh D.-K."/>
            <person name="Chuang S.-C."/>
            <person name="Chen C.-Y."/>
            <person name="Chao Y.-T."/>
            <person name="Lu M.-Y.J."/>
            <person name="Lee M.-H."/>
            <person name="Shih M.-C."/>
        </authorList>
    </citation>
    <scope>NUCLEOTIDE SEQUENCE</scope>
    <source>
        <strain evidence="1">Coll-153</strain>
    </source>
</reference>
<evidence type="ECO:0000313" key="2">
    <source>
        <dbReference type="Proteomes" id="UP000699042"/>
    </source>
</evidence>